<dbReference type="Gene3D" id="3.40.50.300">
    <property type="entry name" value="P-loop containing nucleotide triphosphate hydrolases"/>
    <property type="match status" value="1"/>
</dbReference>
<dbReference type="InterPro" id="IPR006555">
    <property type="entry name" value="ATP-dep_Helicase_C"/>
</dbReference>
<evidence type="ECO:0000313" key="3">
    <source>
        <dbReference type="Proteomes" id="UP000283458"/>
    </source>
</evidence>
<evidence type="ECO:0000313" key="2">
    <source>
        <dbReference type="EMBL" id="RJF81858.1"/>
    </source>
</evidence>
<protein>
    <recommendedName>
        <fullName evidence="1">ATP-dependent helicase C-terminal domain-containing protein</fullName>
    </recommendedName>
</protein>
<gene>
    <name evidence="2" type="ORF">D3877_17305</name>
</gene>
<keyword evidence="3" id="KW-1185">Reference proteome</keyword>
<dbReference type="EMBL" id="QYUL01000002">
    <property type="protein sequence ID" value="RJF81858.1"/>
    <property type="molecule type" value="Genomic_DNA"/>
</dbReference>
<evidence type="ECO:0000259" key="1">
    <source>
        <dbReference type="Pfam" id="PF13307"/>
    </source>
</evidence>
<proteinExistence type="predicted"/>
<dbReference type="GO" id="GO:0003676">
    <property type="term" value="F:nucleic acid binding"/>
    <property type="evidence" value="ECO:0007669"/>
    <property type="project" value="InterPro"/>
</dbReference>
<reference evidence="2 3" key="1">
    <citation type="submission" date="2018-09" db="EMBL/GenBank/DDBJ databases">
        <authorList>
            <person name="Zhu H."/>
        </authorList>
    </citation>
    <scope>NUCLEOTIDE SEQUENCE [LARGE SCALE GENOMIC DNA]</scope>
    <source>
        <strain evidence="2 3">K2W22B-5</strain>
    </source>
</reference>
<dbReference type="GO" id="GO:0006139">
    <property type="term" value="P:nucleobase-containing compound metabolic process"/>
    <property type="evidence" value="ECO:0007669"/>
    <property type="project" value="InterPro"/>
</dbReference>
<accession>A0A418VXG0</accession>
<dbReference type="Pfam" id="PF13307">
    <property type="entry name" value="Helicase_C_2"/>
    <property type="match status" value="1"/>
</dbReference>
<dbReference type="GO" id="GO:0005524">
    <property type="term" value="F:ATP binding"/>
    <property type="evidence" value="ECO:0007669"/>
    <property type="project" value="InterPro"/>
</dbReference>
<organism evidence="2 3">
    <name type="scientific">Azospirillum cavernae</name>
    <dbReference type="NCBI Taxonomy" id="2320860"/>
    <lineage>
        <taxon>Bacteria</taxon>
        <taxon>Pseudomonadati</taxon>
        <taxon>Pseudomonadota</taxon>
        <taxon>Alphaproteobacteria</taxon>
        <taxon>Rhodospirillales</taxon>
        <taxon>Azospirillaceae</taxon>
        <taxon>Azospirillum</taxon>
    </lineage>
</organism>
<comment type="caution">
    <text evidence="2">The sequence shown here is derived from an EMBL/GenBank/DDBJ whole genome shotgun (WGS) entry which is preliminary data.</text>
</comment>
<sequence length="80" mass="8838">MIARLRLKQAFGRLVRRADDTGVFVLLDPMMPSRPLGAVPDGVEVKRGGLKQAGEEAAALFRRAWPKAPWRESKLQLLGA</sequence>
<dbReference type="Proteomes" id="UP000283458">
    <property type="component" value="Unassembled WGS sequence"/>
</dbReference>
<dbReference type="GO" id="GO:0016818">
    <property type="term" value="F:hydrolase activity, acting on acid anhydrides, in phosphorus-containing anhydrides"/>
    <property type="evidence" value="ECO:0007669"/>
    <property type="project" value="InterPro"/>
</dbReference>
<dbReference type="AlphaFoldDB" id="A0A418VXG0"/>
<dbReference type="OrthoDB" id="9805194at2"/>
<name>A0A418VXG0_9PROT</name>
<feature type="domain" description="ATP-dependent helicase C-terminal" evidence="1">
    <location>
        <begin position="3"/>
        <end position="32"/>
    </location>
</feature>
<dbReference type="InterPro" id="IPR027417">
    <property type="entry name" value="P-loop_NTPase"/>
</dbReference>
<dbReference type="GO" id="GO:0004386">
    <property type="term" value="F:helicase activity"/>
    <property type="evidence" value="ECO:0007669"/>
    <property type="project" value="InterPro"/>
</dbReference>